<organism evidence="1">
    <name type="scientific">Rhizophora mucronata</name>
    <name type="common">Asiatic mangrove</name>
    <dbReference type="NCBI Taxonomy" id="61149"/>
    <lineage>
        <taxon>Eukaryota</taxon>
        <taxon>Viridiplantae</taxon>
        <taxon>Streptophyta</taxon>
        <taxon>Embryophyta</taxon>
        <taxon>Tracheophyta</taxon>
        <taxon>Spermatophyta</taxon>
        <taxon>Magnoliopsida</taxon>
        <taxon>eudicotyledons</taxon>
        <taxon>Gunneridae</taxon>
        <taxon>Pentapetalae</taxon>
        <taxon>rosids</taxon>
        <taxon>fabids</taxon>
        <taxon>Malpighiales</taxon>
        <taxon>Rhizophoraceae</taxon>
        <taxon>Rhizophora</taxon>
    </lineage>
</organism>
<sequence length="44" mass="5245">MSILIHIKLKQTHNREVPTPSSVHLVNFSYQKIQDIFHMIPKFK</sequence>
<protein>
    <submittedName>
        <fullName evidence="1">Uncharacterized protein</fullName>
    </submittedName>
</protein>
<accession>A0A2P2J3G6</accession>
<dbReference type="AlphaFoldDB" id="A0A2P2J3G6"/>
<name>A0A2P2J3G6_RHIMU</name>
<dbReference type="EMBL" id="GGEC01007561">
    <property type="protein sequence ID" value="MBW88044.1"/>
    <property type="molecule type" value="Transcribed_RNA"/>
</dbReference>
<proteinExistence type="predicted"/>
<evidence type="ECO:0000313" key="1">
    <source>
        <dbReference type="EMBL" id="MBW88044.1"/>
    </source>
</evidence>
<reference evidence="1" key="1">
    <citation type="submission" date="2018-02" db="EMBL/GenBank/DDBJ databases">
        <title>Rhizophora mucronata_Transcriptome.</title>
        <authorList>
            <person name="Meera S.P."/>
            <person name="Sreeshan A."/>
            <person name="Augustine A."/>
        </authorList>
    </citation>
    <scope>NUCLEOTIDE SEQUENCE</scope>
    <source>
        <tissue evidence="1">Leaf</tissue>
    </source>
</reference>